<dbReference type="EMBL" id="AGNL01022191">
    <property type="protein sequence ID" value="EJK59847.1"/>
    <property type="molecule type" value="Genomic_DNA"/>
</dbReference>
<gene>
    <name evidence="1" type="ORF">THAOC_19882</name>
</gene>
<keyword evidence="2" id="KW-1185">Reference proteome</keyword>
<evidence type="ECO:0000313" key="2">
    <source>
        <dbReference type="Proteomes" id="UP000266841"/>
    </source>
</evidence>
<name>K0SMZ6_THAOC</name>
<reference evidence="1 2" key="1">
    <citation type="journal article" date="2012" name="Genome Biol.">
        <title>Genome and low-iron response of an oceanic diatom adapted to chronic iron limitation.</title>
        <authorList>
            <person name="Lommer M."/>
            <person name="Specht M."/>
            <person name="Roy A.S."/>
            <person name="Kraemer L."/>
            <person name="Andreson R."/>
            <person name="Gutowska M.A."/>
            <person name="Wolf J."/>
            <person name="Bergner S.V."/>
            <person name="Schilhabel M.B."/>
            <person name="Klostermeier U.C."/>
            <person name="Beiko R.G."/>
            <person name="Rosenstiel P."/>
            <person name="Hippler M."/>
            <person name="Laroche J."/>
        </authorList>
    </citation>
    <scope>NUCLEOTIDE SEQUENCE [LARGE SCALE GENOMIC DNA]</scope>
    <source>
        <strain evidence="1 2">CCMP1005</strain>
    </source>
</reference>
<dbReference type="AlphaFoldDB" id="K0SMZ6"/>
<organism evidence="1 2">
    <name type="scientific">Thalassiosira oceanica</name>
    <name type="common">Marine diatom</name>
    <dbReference type="NCBI Taxonomy" id="159749"/>
    <lineage>
        <taxon>Eukaryota</taxon>
        <taxon>Sar</taxon>
        <taxon>Stramenopiles</taxon>
        <taxon>Ochrophyta</taxon>
        <taxon>Bacillariophyta</taxon>
        <taxon>Coscinodiscophyceae</taxon>
        <taxon>Thalassiosirophycidae</taxon>
        <taxon>Thalassiosirales</taxon>
        <taxon>Thalassiosiraceae</taxon>
        <taxon>Thalassiosira</taxon>
    </lineage>
</organism>
<sequence>MQLDGDLKWKASAGAIPLSSRVHKNVESIGAFKTYMITNLTSITSQFHGSSLKLRNLVHRCFKHKTQENMNN</sequence>
<accession>K0SMZ6</accession>
<dbReference type="Proteomes" id="UP000266841">
    <property type="component" value="Unassembled WGS sequence"/>
</dbReference>
<comment type="caution">
    <text evidence="1">The sequence shown here is derived from an EMBL/GenBank/DDBJ whole genome shotgun (WGS) entry which is preliminary data.</text>
</comment>
<protein>
    <submittedName>
        <fullName evidence="1">Uncharacterized protein</fullName>
    </submittedName>
</protein>
<evidence type="ECO:0000313" key="1">
    <source>
        <dbReference type="EMBL" id="EJK59847.1"/>
    </source>
</evidence>
<proteinExistence type="predicted"/>